<dbReference type="PANTHER" id="PTHR10492">
    <property type="match status" value="1"/>
</dbReference>
<keyword evidence="1" id="KW-0547">Nucleotide-binding</keyword>
<dbReference type="GO" id="GO:0000723">
    <property type="term" value="P:telomere maintenance"/>
    <property type="evidence" value="ECO:0007669"/>
    <property type="project" value="InterPro"/>
</dbReference>
<keyword evidence="1" id="KW-0227">DNA damage</keyword>
<reference evidence="4" key="1">
    <citation type="submission" date="2016-09" db="EMBL/GenBank/DDBJ databases">
        <authorList>
            <person name="Jeantristanb JTB J.-T."/>
            <person name="Ricardo R."/>
        </authorList>
    </citation>
    <scope>NUCLEOTIDE SEQUENCE [LARGE SCALE GENOMIC DNA]</scope>
</reference>
<dbReference type="STRING" id="269621.A0A238FME2"/>
<dbReference type="AlphaFoldDB" id="A0A238FME2"/>
<keyword evidence="1" id="KW-0347">Helicase</keyword>
<dbReference type="OrthoDB" id="3366231at2759"/>
<comment type="similarity">
    <text evidence="1">Belongs to the helicase family.</text>
</comment>
<sequence length="716" mass="80821">MHPDGYPLYRRRCKYSYVKDGISAKYNAHINVKAMTTIGAIKYLFKYVYRGPDRAVARVERAANGEGAPDDAPIRDEINEFVEGRYISAPEAVHRFFGTRPVKYCADRPVPLNAPPSRSKLTGFFDLCAQAPDVELTCTVLNTDVPRYYSWNKEKLHWKRRVHDRTVIGRIYTVPLRSGERYYLRMLLEVVKGPTSFADLFEFKGVVHPSYRAACAAPGRLLADDGKNHTCLTEVAQIQTGDQLRRLFVFMLIHATVAHPPALLERHFDSLSDDARYHIDRYEDAPVDDETLRLRTLNKIRLLLAASDRSLGDFNLPELSEAELRLFDRPEDRLPRFDCQQCARYTEQARARLNHDQRIAFNEFLRAIELDVTFVEIVLLDTVRARGDPAISAASSGVAALLLKGGHTAHPTFRIPLDPSPVSTCPVDRESDFALLLRTTKLIIRDEALMAHRFAVEAVDPLLRDLRENHELFGGATTIFASKRCTSFHQCLPVFLKNMRLISNADAINEAQLARTRDSAEWLLKVGGGSANMDGYDKIAVGLIDFVYAGLRTVNWESLDDLIQLFSRQAILAPHNSTVDRINIKLLEDFDGDFFEYRSADEIVEAGEAGAGLAPELISPYRYDCVHPRVRLETNATSSHQLAFTMRRLQFPLRVALATTTNKAHGQSLDRVGVDFSMHPVFTHGQLYVALSRAMSVDRIKLPTVFRSVLKAMLGE</sequence>
<dbReference type="GO" id="GO:0006310">
    <property type="term" value="P:DNA recombination"/>
    <property type="evidence" value="ECO:0007669"/>
    <property type="project" value="UniProtKB-KW"/>
</dbReference>
<keyword evidence="1" id="KW-0233">DNA recombination</keyword>
<dbReference type="GO" id="GO:0005524">
    <property type="term" value="F:ATP binding"/>
    <property type="evidence" value="ECO:0007669"/>
    <property type="project" value="UniProtKB-KW"/>
</dbReference>
<dbReference type="GO" id="GO:0043139">
    <property type="term" value="F:5'-3' DNA helicase activity"/>
    <property type="evidence" value="ECO:0007669"/>
    <property type="project" value="UniProtKB-EC"/>
</dbReference>
<keyword evidence="4" id="KW-1185">Reference proteome</keyword>
<keyword evidence="1" id="KW-0067">ATP-binding</keyword>
<dbReference type="InterPro" id="IPR027417">
    <property type="entry name" value="P-loop_NTPase"/>
</dbReference>
<feature type="domain" description="DNA helicase Pif1-like DEAD-box helicase" evidence="2">
    <location>
        <begin position="373"/>
        <end position="512"/>
    </location>
</feature>
<evidence type="ECO:0000256" key="1">
    <source>
        <dbReference type="RuleBase" id="RU363044"/>
    </source>
</evidence>
<evidence type="ECO:0000313" key="4">
    <source>
        <dbReference type="Proteomes" id="UP000198372"/>
    </source>
</evidence>
<comment type="cofactor">
    <cofactor evidence="1">
        <name>Mg(2+)</name>
        <dbReference type="ChEBI" id="CHEBI:18420"/>
    </cofactor>
</comment>
<dbReference type="Pfam" id="PF05970">
    <property type="entry name" value="PIF1"/>
    <property type="match status" value="1"/>
</dbReference>
<evidence type="ECO:0000259" key="2">
    <source>
        <dbReference type="Pfam" id="PF05970"/>
    </source>
</evidence>
<dbReference type="Proteomes" id="UP000198372">
    <property type="component" value="Unassembled WGS sequence"/>
</dbReference>
<dbReference type="EC" id="5.6.2.3" evidence="1"/>
<dbReference type="InterPro" id="IPR010285">
    <property type="entry name" value="DNA_helicase_pif1-like_DEAD"/>
</dbReference>
<accession>A0A238FME2</accession>
<evidence type="ECO:0000313" key="3">
    <source>
        <dbReference type="EMBL" id="SCV73034.1"/>
    </source>
</evidence>
<protein>
    <recommendedName>
        <fullName evidence="1">ATP-dependent DNA helicase</fullName>
        <ecNumber evidence="1">5.6.2.3</ecNumber>
    </recommendedName>
</protein>
<organism evidence="3 4">
    <name type="scientific">Microbotryum intermedium</name>
    <dbReference type="NCBI Taxonomy" id="269621"/>
    <lineage>
        <taxon>Eukaryota</taxon>
        <taxon>Fungi</taxon>
        <taxon>Dikarya</taxon>
        <taxon>Basidiomycota</taxon>
        <taxon>Pucciniomycotina</taxon>
        <taxon>Microbotryomycetes</taxon>
        <taxon>Microbotryales</taxon>
        <taxon>Microbotryaceae</taxon>
        <taxon>Microbotryum</taxon>
    </lineage>
</organism>
<comment type="catalytic activity">
    <reaction evidence="1">
        <text>ATP + H2O = ADP + phosphate + H(+)</text>
        <dbReference type="Rhea" id="RHEA:13065"/>
        <dbReference type="ChEBI" id="CHEBI:15377"/>
        <dbReference type="ChEBI" id="CHEBI:15378"/>
        <dbReference type="ChEBI" id="CHEBI:30616"/>
        <dbReference type="ChEBI" id="CHEBI:43474"/>
        <dbReference type="ChEBI" id="CHEBI:456216"/>
        <dbReference type="EC" id="5.6.2.3"/>
    </reaction>
</comment>
<dbReference type="PANTHER" id="PTHR10492:SF95">
    <property type="entry name" value="HELITRON HELICASE-LIKE DOMAIN-CONTAINING PROTEIN"/>
    <property type="match status" value="1"/>
</dbReference>
<name>A0A238FME2_9BASI</name>
<dbReference type="EMBL" id="FMSP01000017">
    <property type="protein sequence ID" value="SCV73034.1"/>
    <property type="molecule type" value="Genomic_DNA"/>
</dbReference>
<dbReference type="SUPFAM" id="SSF52540">
    <property type="entry name" value="P-loop containing nucleoside triphosphate hydrolases"/>
    <property type="match status" value="1"/>
</dbReference>
<dbReference type="GO" id="GO:0016887">
    <property type="term" value="F:ATP hydrolysis activity"/>
    <property type="evidence" value="ECO:0007669"/>
    <property type="project" value="RHEA"/>
</dbReference>
<keyword evidence="1" id="KW-0378">Hydrolase</keyword>
<dbReference type="GO" id="GO:0006281">
    <property type="term" value="P:DNA repair"/>
    <property type="evidence" value="ECO:0007669"/>
    <property type="project" value="UniProtKB-KW"/>
</dbReference>
<proteinExistence type="inferred from homology"/>
<gene>
    <name evidence="3" type="ORF">BQ2448_6959</name>
</gene>
<keyword evidence="1" id="KW-0234">DNA repair</keyword>